<evidence type="ECO:0000256" key="1">
    <source>
        <dbReference type="SAM" id="Phobius"/>
    </source>
</evidence>
<dbReference type="EMBL" id="CAJJDN010000047">
    <property type="protein sequence ID" value="CAD8084477.1"/>
    <property type="molecule type" value="Genomic_DNA"/>
</dbReference>
<reference evidence="2" key="1">
    <citation type="submission" date="2021-01" db="EMBL/GenBank/DDBJ databases">
        <authorList>
            <consortium name="Genoscope - CEA"/>
            <person name="William W."/>
        </authorList>
    </citation>
    <scope>NUCLEOTIDE SEQUENCE</scope>
</reference>
<dbReference type="Proteomes" id="UP000692954">
    <property type="component" value="Unassembled WGS sequence"/>
</dbReference>
<keyword evidence="3" id="KW-1185">Reference proteome</keyword>
<organism evidence="2 3">
    <name type="scientific">Paramecium sonneborni</name>
    <dbReference type="NCBI Taxonomy" id="65129"/>
    <lineage>
        <taxon>Eukaryota</taxon>
        <taxon>Sar</taxon>
        <taxon>Alveolata</taxon>
        <taxon>Ciliophora</taxon>
        <taxon>Intramacronucleata</taxon>
        <taxon>Oligohymenophorea</taxon>
        <taxon>Peniculida</taxon>
        <taxon>Parameciidae</taxon>
        <taxon>Paramecium</taxon>
    </lineage>
</organism>
<dbReference type="AlphaFoldDB" id="A0A8S1MTZ2"/>
<feature type="transmembrane region" description="Helical" evidence="1">
    <location>
        <begin position="31"/>
        <end position="50"/>
    </location>
</feature>
<evidence type="ECO:0000313" key="2">
    <source>
        <dbReference type="EMBL" id="CAD8084477.1"/>
    </source>
</evidence>
<keyword evidence="1" id="KW-1133">Transmembrane helix</keyword>
<gene>
    <name evidence="2" type="ORF">PSON_ATCC_30995.1.T0470005</name>
</gene>
<name>A0A8S1MTZ2_9CILI</name>
<evidence type="ECO:0000313" key="3">
    <source>
        <dbReference type="Proteomes" id="UP000692954"/>
    </source>
</evidence>
<keyword evidence="1" id="KW-0812">Transmembrane</keyword>
<sequence length="56" mass="6941">MLITNAAVFLDSLLQNQIYHRLRFLDLQDTIALQFIILRLFLYQLLVWHLDFFFYY</sequence>
<protein>
    <submittedName>
        <fullName evidence="2">Uncharacterized protein</fullName>
    </submittedName>
</protein>
<comment type="caution">
    <text evidence="2">The sequence shown here is derived from an EMBL/GenBank/DDBJ whole genome shotgun (WGS) entry which is preliminary data.</text>
</comment>
<accession>A0A8S1MTZ2</accession>
<keyword evidence="1" id="KW-0472">Membrane</keyword>
<proteinExistence type="predicted"/>